<comment type="caution">
    <text evidence="2">The sequence shown here is derived from an EMBL/GenBank/DDBJ whole genome shotgun (WGS) entry which is preliminary data.</text>
</comment>
<dbReference type="Gene3D" id="3.40.50.300">
    <property type="entry name" value="P-loop containing nucleotide triphosphate hydrolases"/>
    <property type="match status" value="1"/>
</dbReference>
<evidence type="ECO:0000256" key="1">
    <source>
        <dbReference type="SAM" id="MobiDB-lite"/>
    </source>
</evidence>
<proteinExistence type="predicted"/>
<gene>
    <name evidence="2" type="ORF">OS493_023655</name>
</gene>
<dbReference type="Proteomes" id="UP001163046">
    <property type="component" value="Unassembled WGS sequence"/>
</dbReference>
<dbReference type="InterPro" id="IPR027417">
    <property type="entry name" value="P-loop_NTPase"/>
</dbReference>
<protein>
    <submittedName>
        <fullName evidence="2">Uncharacterized protein</fullName>
    </submittedName>
</protein>
<organism evidence="2 3">
    <name type="scientific">Desmophyllum pertusum</name>
    <dbReference type="NCBI Taxonomy" id="174260"/>
    <lineage>
        <taxon>Eukaryota</taxon>
        <taxon>Metazoa</taxon>
        <taxon>Cnidaria</taxon>
        <taxon>Anthozoa</taxon>
        <taxon>Hexacorallia</taxon>
        <taxon>Scleractinia</taxon>
        <taxon>Caryophylliina</taxon>
        <taxon>Caryophylliidae</taxon>
        <taxon>Desmophyllum</taxon>
    </lineage>
</organism>
<evidence type="ECO:0000313" key="3">
    <source>
        <dbReference type="Proteomes" id="UP001163046"/>
    </source>
</evidence>
<name>A0A9W9ZDW3_9CNID</name>
<dbReference type="EMBL" id="MU826367">
    <property type="protein sequence ID" value="KAJ7378399.1"/>
    <property type="molecule type" value="Genomic_DNA"/>
</dbReference>
<dbReference type="AlphaFoldDB" id="A0A9W9ZDW3"/>
<evidence type="ECO:0000313" key="2">
    <source>
        <dbReference type="EMBL" id="KAJ7378399.1"/>
    </source>
</evidence>
<keyword evidence="3" id="KW-1185">Reference proteome</keyword>
<accession>A0A9W9ZDW3</accession>
<dbReference type="OrthoDB" id="6133615at2759"/>
<feature type="region of interest" description="Disordered" evidence="1">
    <location>
        <begin position="170"/>
        <end position="242"/>
    </location>
</feature>
<sequence>MKRKGTTIPTSTCLRFTKWLRRGKRLATVGLPFWGPKKLSDIGSCCPHIVTLVPFVHFILASLSRKNYERADLIDNCYWEFLSDPKLLNTAVTRARCLVAVVGDPVSLCTVGECRSIWRDYIKRCNDKKGLHGTTVDELDKEVNASIASIELNPKAQSFIPNVLPTQDKCSSVDVNEEKEAEGDKESVEETKREKNADEAQPSESHGKESNNPPKMSGEVTESSDQEDVPCVNTMDSVPGRR</sequence>
<feature type="compositionally biased region" description="Basic and acidic residues" evidence="1">
    <location>
        <begin position="176"/>
        <end position="198"/>
    </location>
</feature>
<reference evidence="2" key="1">
    <citation type="submission" date="2023-01" db="EMBL/GenBank/DDBJ databases">
        <title>Genome assembly of the deep-sea coral Lophelia pertusa.</title>
        <authorList>
            <person name="Herrera S."/>
            <person name="Cordes E."/>
        </authorList>
    </citation>
    <scope>NUCLEOTIDE SEQUENCE</scope>
    <source>
        <strain evidence="2">USNM1676648</strain>
        <tissue evidence="2">Polyp</tissue>
    </source>
</reference>